<accession>A0ABX3HBB7</accession>
<dbReference type="EMBL" id="MPTB01000016">
    <property type="protein sequence ID" value="OMD47296.1"/>
    <property type="molecule type" value="Genomic_DNA"/>
</dbReference>
<dbReference type="Pfam" id="PF12746">
    <property type="entry name" value="GNAT_acetyltran"/>
    <property type="match status" value="1"/>
</dbReference>
<keyword evidence="3" id="KW-1185">Reference proteome</keyword>
<gene>
    <name evidence="2" type="ORF">BSK56_14035</name>
</gene>
<evidence type="ECO:0000313" key="2">
    <source>
        <dbReference type="EMBL" id="OMD47296.1"/>
    </source>
</evidence>
<evidence type="ECO:0000313" key="3">
    <source>
        <dbReference type="Proteomes" id="UP000187412"/>
    </source>
</evidence>
<sequence length="261" mass="30091">MGQTELIMKYLRENPLKNVTPLKMMTAYHQVIDSYLVHQQEHWGILLLLPADAYSFDQRIYPNAEKIVLMDYSSPEVLPELLKRLPGEINLVFKIQEQTRISIAGQFPLHKVRCFYSYSSTAGQRFAPDAEAVLNEQMDDRLLPLWRANDYSKEEIEHYFADGAFSISIFRGDAPLSTCLVFRNEEQIWEIGAVRTAEAGRRSGLAQRVVRTAVFHTLQRGYIPRYQVEDTNIASIRLAESVGLTLAVKLEHWLNYIEQPK</sequence>
<dbReference type="RefSeq" id="WP_076111120.1">
    <property type="nucleotide sequence ID" value="NZ_MPTB01000016.1"/>
</dbReference>
<reference evidence="2 3" key="1">
    <citation type="submission" date="2016-10" db="EMBL/GenBank/DDBJ databases">
        <title>Paenibacillus species isolates.</title>
        <authorList>
            <person name="Beno S.M."/>
        </authorList>
    </citation>
    <scope>NUCLEOTIDE SEQUENCE [LARGE SCALE GENOMIC DNA]</scope>
    <source>
        <strain evidence="2 3">FSL H7-0744</strain>
    </source>
</reference>
<organism evidence="2 3">
    <name type="scientific">Paenibacillus borealis</name>
    <dbReference type="NCBI Taxonomy" id="160799"/>
    <lineage>
        <taxon>Bacteria</taxon>
        <taxon>Bacillati</taxon>
        <taxon>Bacillota</taxon>
        <taxon>Bacilli</taxon>
        <taxon>Bacillales</taxon>
        <taxon>Paenibacillaceae</taxon>
        <taxon>Paenibacillus</taxon>
    </lineage>
</organism>
<dbReference type="InterPro" id="IPR027365">
    <property type="entry name" value="GNAT_acetyltra_YdfB-like"/>
</dbReference>
<dbReference type="Proteomes" id="UP000187412">
    <property type="component" value="Unassembled WGS sequence"/>
</dbReference>
<proteinExistence type="predicted"/>
<name>A0ABX3HBB7_PAEBO</name>
<dbReference type="Gene3D" id="3.40.630.30">
    <property type="match status" value="1"/>
</dbReference>
<comment type="caution">
    <text evidence="2">The sequence shown here is derived from an EMBL/GenBank/DDBJ whole genome shotgun (WGS) entry which is preliminary data.</text>
</comment>
<dbReference type="InterPro" id="IPR016181">
    <property type="entry name" value="Acyl_CoA_acyltransferase"/>
</dbReference>
<evidence type="ECO:0000259" key="1">
    <source>
        <dbReference type="PROSITE" id="PS51186"/>
    </source>
</evidence>
<dbReference type="InterPro" id="IPR000182">
    <property type="entry name" value="GNAT_dom"/>
</dbReference>
<feature type="domain" description="N-acetyltransferase" evidence="1">
    <location>
        <begin position="124"/>
        <end position="261"/>
    </location>
</feature>
<protein>
    <recommendedName>
        <fullName evidence="1">N-acetyltransferase domain-containing protein</fullName>
    </recommendedName>
</protein>
<dbReference type="PROSITE" id="PS51186">
    <property type="entry name" value="GNAT"/>
    <property type="match status" value="1"/>
</dbReference>
<dbReference type="SUPFAM" id="SSF55729">
    <property type="entry name" value="Acyl-CoA N-acyltransferases (Nat)"/>
    <property type="match status" value="1"/>
</dbReference>